<dbReference type="AlphaFoldDB" id="A0A2P5CIZ7"/>
<dbReference type="EMBL" id="JXTB01000124">
    <property type="protein sequence ID" value="PON61022.1"/>
    <property type="molecule type" value="Genomic_DNA"/>
</dbReference>
<evidence type="ECO:0000313" key="1">
    <source>
        <dbReference type="EMBL" id="PON61022.1"/>
    </source>
</evidence>
<protein>
    <submittedName>
        <fullName evidence="1">Uncharacterized protein</fullName>
    </submittedName>
</protein>
<dbReference type="Proteomes" id="UP000237105">
    <property type="component" value="Unassembled WGS sequence"/>
</dbReference>
<dbReference type="OrthoDB" id="674184at2759"/>
<keyword evidence="2" id="KW-1185">Reference proteome</keyword>
<sequence length="123" mass="14325">MDSASTKDDSKLGCRFIDLPVDFDRCWRACNRGNIHLGVVRGELGLSQLVKNTNREFILKVWELDCKDINVCWLVILRWGNRNSMFVAAFHPNNGDLIFLLIDHYIYKYKLANSTCPLLYREI</sequence>
<reference evidence="2" key="1">
    <citation type="submission" date="2016-06" db="EMBL/GenBank/DDBJ databases">
        <title>Parallel loss of symbiosis genes in relatives of nitrogen-fixing non-legume Parasponia.</title>
        <authorList>
            <person name="Van Velzen R."/>
            <person name="Holmer R."/>
            <person name="Bu F."/>
            <person name="Rutten L."/>
            <person name="Van Zeijl A."/>
            <person name="Liu W."/>
            <person name="Santuari L."/>
            <person name="Cao Q."/>
            <person name="Sharma T."/>
            <person name="Shen D."/>
            <person name="Roswanjaya Y."/>
            <person name="Wardhani T."/>
            <person name="Kalhor M.S."/>
            <person name="Jansen J."/>
            <person name="Van den Hoogen J."/>
            <person name="Gungor B."/>
            <person name="Hartog M."/>
            <person name="Hontelez J."/>
            <person name="Verver J."/>
            <person name="Yang W.-C."/>
            <person name="Schijlen E."/>
            <person name="Repin R."/>
            <person name="Schilthuizen M."/>
            <person name="Schranz E."/>
            <person name="Heidstra R."/>
            <person name="Miyata K."/>
            <person name="Fedorova E."/>
            <person name="Kohlen W."/>
            <person name="Bisseling T."/>
            <person name="Smit S."/>
            <person name="Geurts R."/>
        </authorList>
    </citation>
    <scope>NUCLEOTIDE SEQUENCE [LARGE SCALE GENOMIC DNA]</scope>
    <source>
        <strain evidence="2">cv. WU1-14</strain>
    </source>
</reference>
<accession>A0A2P5CIZ7</accession>
<comment type="caution">
    <text evidence="1">The sequence shown here is derived from an EMBL/GenBank/DDBJ whole genome shotgun (WGS) entry which is preliminary data.</text>
</comment>
<gene>
    <name evidence="1" type="ORF">PanWU01x14_148080</name>
</gene>
<organism evidence="1 2">
    <name type="scientific">Parasponia andersonii</name>
    <name type="common">Sponia andersonii</name>
    <dbReference type="NCBI Taxonomy" id="3476"/>
    <lineage>
        <taxon>Eukaryota</taxon>
        <taxon>Viridiplantae</taxon>
        <taxon>Streptophyta</taxon>
        <taxon>Embryophyta</taxon>
        <taxon>Tracheophyta</taxon>
        <taxon>Spermatophyta</taxon>
        <taxon>Magnoliopsida</taxon>
        <taxon>eudicotyledons</taxon>
        <taxon>Gunneridae</taxon>
        <taxon>Pentapetalae</taxon>
        <taxon>rosids</taxon>
        <taxon>fabids</taxon>
        <taxon>Rosales</taxon>
        <taxon>Cannabaceae</taxon>
        <taxon>Parasponia</taxon>
    </lineage>
</organism>
<proteinExistence type="predicted"/>
<name>A0A2P5CIZ7_PARAD</name>
<evidence type="ECO:0000313" key="2">
    <source>
        <dbReference type="Proteomes" id="UP000237105"/>
    </source>
</evidence>